<keyword evidence="3" id="KW-1185">Reference proteome</keyword>
<protein>
    <recommendedName>
        <fullName evidence="4">PH domain-containing protein</fullName>
    </recommendedName>
</protein>
<comment type="caution">
    <text evidence="2">The sequence shown here is derived from an EMBL/GenBank/DDBJ whole genome shotgun (WGS) entry which is preliminary data.</text>
</comment>
<dbReference type="STRING" id="101127.A0A1X2G5I1"/>
<sequence>MSTLSLKNVVSKSFQHLTQAGHLGRSVPRKIAPHFPKSSEDSLPTSSSTFSFVSLKKKLPSKSASTPSVPRRLDPIVHYNGPQHTLEQLPDEKWQWIRQPSLAESQQGLQNPLSNCDTSIMFRKPHRSQNSPMEPAFHPRELKPKAMFYLRGIQLHQESFTSAYTPTDRCGKQSVQANLDETFLFDVDEPCQATLSIYAKQRSGMQIFQQRSHSMQQDTCVGQHHFNVDLRPSPKHLQREVIVDVASGQTYQILVVYGVYISQRCQTVLNQTLLMEDFLTIQVRGTFAPRLERFWVVIRGIRMELYDFDFKESRPPIYVIPLDTLEQSYHGTVDDEHEQPTDAGGLVLQFSQETLGMQHRGLDPPNTECRMFVLAESMARSKDWENTLNYVASIFEERRQDYQRSLEEGSIYPFLLAPSSCNIVPAKFLW</sequence>
<proteinExistence type="predicted"/>
<dbReference type="AlphaFoldDB" id="A0A1X2G5I1"/>
<evidence type="ECO:0008006" key="4">
    <source>
        <dbReference type="Google" id="ProtNLM"/>
    </source>
</evidence>
<feature type="region of interest" description="Disordered" evidence="1">
    <location>
        <begin position="25"/>
        <end position="47"/>
    </location>
</feature>
<evidence type="ECO:0000313" key="3">
    <source>
        <dbReference type="Proteomes" id="UP000242146"/>
    </source>
</evidence>
<dbReference type="EMBL" id="MCGT01000042">
    <property type="protein sequence ID" value="ORX45547.1"/>
    <property type="molecule type" value="Genomic_DNA"/>
</dbReference>
<accession>A0A1X2G5I1</accession>
<evidence type="ECO:0000313" key="2">
    <source>
        <dbReference type="EMBL" id="ORX45547.1"/>
    </source>
</evidence>
<organism evidence="2 3">
    <name type="scientific">Hesseltinella vesiculosa</name>
    <dbReference type="NCBI Taxonomy" id="101127"/>
    <lineage>
        <taxon>Eukaryota</taxon>
        <taxon>Fungi</taxon>
        <taxon>Fungi incertae sedis</taxon>
        <taxon>Mucoromycota</taxon>
        <taxon>Mucoromycotina</taxon>
        <taxon>Mucoromycetes</taxon>
        <taxon>Mucorales</taxon>
        <taxon>Cunninghamellaceae</taxon>
        <taxon>Hesseltinella</taxon>
    </lineage>
</organism>
<evidence type="ECO:0000256" key="1">
    <source>
        <dbReference type="SAM" id="MobiDB-lite"/>
    </source>
</evidence>
<name>A0A1X2G5I1_9FUNG</name>
<gene>
    <name evidence="2" type="ORF">DM01DRAFT_334194</name>
</gene>
<reference evidence="2 3" key="1">
    <citation type="submission" date="2016-07" db="EMBL/GenBank/DDBJ databases">
        <title>Pervasive Adenine N6-methylation of Active Genes in Fungi.</title>
        <authorList>
            <consortium name="DOE Joint Genome Institute"/>
            <person name="Mondo S.J."/>
            <person name="Dannebaum R.O."/>
            <person name="Kuo R.C."/>
            <person name="Labutti K."/>
            <person name="Haridas S."/>
            <person name="Kuo A."/>
            <person name="Salamov A."/>
            <person name="Ahrendt S.R."/>
            <person name="Lipzen A."/>
            <person name="Sullivan W."/>
            <person name="Andreopoulos W.B."/>
            <person name="Clum A."/>
            <person name="Lindquist E."/>
            <person name="Daum C."/>
            <person name="Ramamoorthy G.K."/>
            <person name="Gryganskyi A."/>
            <person name="Culley D."/>
            <person name="Magnuson J.K."/>
            <person name="James T.Y."/>
            <person name="O'Malley M.A."/>
            <person name="Stajich J.E."/>
            <person name="Spatafora J.W."/>
            <person name="Visel A."/>
            <person name="Grigoriev I.V."/>
        </authorList>
    </citation>
    <scope>NUCLEOTIDE SEQUENCE [LARGE SCALE GENOMIC DNA]</scope>
    <source>
        <strain evidence="2 3">NRRL 3301</strain>
    </source>
</reference>
<dbReference type="Proteomes" id="UP000242146">
    <property type="component" value="Unassembled WGS sequence"/>
</dbReference>
<dbReference type="OrthoDB" id="2261218at2759"/>